<keyword evidence="1" id="KW-1133">Transmembrane helix</keyword>
<organism evidence="2 3">
    <name type="scientific">Streptococcus parauberis</name>
    <dbReference type="NCBI Taxonomy" id="1348"/>
    <lineage>
        <taxon>Bacteria</taxon>
        <taxon>Bacillati</taxon>
        <taxon>Bacillota</taxon>
        <taxon>Bacilli</taxon>
        <taxon>Lactobacillales</taxon>
        <taxon>Streptococcaceae</taxon>
        <taxon>Streptococcus</taxon>
    </lineage>
</organism>
<gene>
    <name evidence="2" type="ORF">A9Y57_01956</name>
</gene>
<accession>A0A854WB89</accession>
<dbReference type="RefSeq" id="WP_096633936.1">
    <property type="nucleotide sequence ID" value="NZ_NSGR01000010.1"/>
</dbReference>
<reference evidence="2 3" key="1">
    <citation type="submission" date="2016-06" db="EMBL/GenBank/DDBJ databases">
        <authorList>
            <person name="Haines A.N."/>
            <person name="Council K.R."/>
        </authorList>
    </citation>
    <scope>NUCLEOTIDE SEQUENCE [LARGE SCALE GENOMIC DNA]</scope>
    <source>
        <strain evidence="2 3">SP158-29</strain>
    </source>
</reference>
<dbReference type="EMBL" id="NSGR01000010">
    <property type="protein sequence ID" value="PCH10666.1"/>
    <property type="molecule type" value="Genomic_DNA"/>
</dbReference>
<keyword evidence="1" id="KW-0472">Membrane</keyword>
<protein>
    <submittedName>
        <fullName evidence="2">Uncharacterized protein</fullName>
    </submittedName>
</protein>
<evidence type="ECO:0000256" key="1">
    <source>
        <dbReference type="SAM" id="Phobius"/>
    </source>
</evidence>
<comment type="caution">
    <text evidence="2">The sequence shown here is derived from an EMBL/GenBank/DDBJ whole genome shotgun (WGS) entry which is preliminary data.</text>
</comment>
<feature type="transmembrane region" description="Helical" evidence="1">
    <location>
        <begin position="34"/>
        <end position="54"/>
    </location>
</feature>
<keyword evidence="1" id="KW-0812">Transmembrane</keyword>
<name>A0A854WB89_9STRE</name>
<dbReference type="Proteomes" id="UP000217465">
    <property type="component" value="Unassembled WGS sequence"/>
</dbReference>
<proteinExistence type="predicted"/>
<dbReference type="AlphaFoldDB" id="A0A854WB89"/>
<evidence type="ECO:0000313" key="2">
    <source>
        <dbReference type="EMBL" id="PCH10666.1"/>
    </source>
</evidence>
<sequence length="63" mass="7222">MKKIYGYLLLNSTLLSVLLGICYAISIQESLPFLKVFLLGLLLWIIVGILFWLIDFSLKLIFS</sequence>
<evidence type="ECO:0000313" key="3">
    <source>
        <dbReference type="Proteomes" id="UP000217465"/>
    </source>
</evidence>